<dbReference type="SUPFAM" id="SSF111347">
    <property type="entry name" value="Rap/Ran-GAP"/>
    <property type="match status" value="1"/>
</dbReference>
<dbReference type="GO" id="GO:0033596">
    <property type="term" value="C:TSC1-TSC2 complex"/>
    <property type="evidence" value="ECO:0007669"/>
    <property type="project" value="TreeGrafter"/>
</dbReference>
<gene>
    <name evidence="4" type="ORF">C1H76_1492</name>
</gene>
<dbReference type="InterPro" id="IPR024584">
    <property type="entry name" value="Tuberin_N"/>
</dbReference>
<evidence type="ECO:0000256" key="2">
    <source>
        <dbReference type="SAM" id="MobiDB-lite"/>
    </source>
</evidence>
<dbReference type="SUPFAM" id="SSF48371">
    <property type="entry name" value="ARM repeat"/>
    <property type="match status" value="1"/>
</dbReference>
<dbReference type="EMBL" id="PTQR01000014">
    <property type="protein sequence ID" value="TKX26140.1"/>
    <property type="molecule type" value="Genomic_DNA"/>
</dbReference>
<sequence length="1388" mass="155096">MTGPRPGATPERRRSQIFSSFSLPSRIGRPQWSNPSSPATTITPRTLSHVSRIKEPDHILDDLATVLKDAENRRKALYPLESRIKHSVLDSSDVAAIYEAALQLQQSQQNDLVDIGCNLLRVLLVFQDVPQSLRVEYVNSTSQHTDALHLIHQPQSISDATDGGRNIDGLEQGILVQVCDVASRCLQLCLEGEKEDSDVSESERAKFTKAFEVSLSLLRSTVQFGPSISGANHPYVITETRRMIEQVTLTSSLTRLLQILDAFITRGELPEGSLVPVVECLCALYARSSTLRLHQILDKAKETLEWLFRTHVKDQLLGSLVAILESSCQVGKYDATLANGALQLLTVILSDELLCADAEVDLDTVFSLLRHKAYADHFDLVRNASLLLGTLVEKPYLQHTVINEPDWENFTGAMLNTYTSAKKAGDRIDSITQWRFEEVLTRLNNLDGLSFRQRYQLDIMLLELGLYLPEELSEELLQKYERSLHIDDAQREVKLIIHNFVASEAVPAHLRFVAAGIVQNTILDLQQTEAPIARDCVKMVLDVLLDSKIDTSLQSRLVSVTVEYLTTSVMDDDELFKIAVEKLCSAARQSGKAARMKESEAERSKPKTSRPIASGLVQLFMRNINYSAARSQDLLHKFLNMLQWQDVDPSAAVMLLRALFRLRSDINFNVFMVISPEGEGLAATLSRASKQTTEMLRRPSKSSAFSDSGPVWMYGEFRGLPEDPPIAVSTVLSSKKSAPGDTAASLDISTWLKYATDIVEDGGDWEIFSYTIVHLGAQLTNQSLFADAISELRELRSLLCRQLLSDKVYKPEESTGIKQADIAACLFHVLTMLIGYHHHFKRAETEEMISAFIRGLTAWGTRTTVPCIHALTLCCYELPQSLERDLVRIVSQMSTIVTKPGAAVHVLEFLAGLSRLSSLSRTFRGDEIKTVFGVCFSYIDDVRGERLEEEQRSRVGSLTRHNDRPQDALSPADELPQYVFALAYFVITFWYLTMQRSDRQQHFDWVQSRLLKEIDGKREQQALVTVDFAWRITKRITGTVSLFPPKAGTPAASLASQYSLLTVHNDDDDTSKVHIIDRRASGIDEWSTEVSSANLDEVLRSQVLDKVSNPFPDALDAVPVEFDDRAARFISSFDRVSPVDFFKAGILYVGEDQTSEAAILGNQRGSPDYNLMLHSLGNTLPLAGCRHNTCGLDTSEALMDGDSTIWSRDDVTALIFHVTTFMPNREHDPQRVAKKAHIGNDFVNVVFNNSGAPYKFETIQTAFNYVYIVVSPEARSTFIETRTRQNTDSSWYEKSWFKVQVLTRPDFPNVGSASETKVVSGKALGMYVRNLVLNACIFAGVWAAKEGGGSDGSWRTRLNQLGQFRERHGKVKNEEAKAGPGKGKDSKK</sequence>
<dbReference type="GO" id="GO:0005634">
    <property type="term" value="C:nucleus"/>
    <property type="evidence" value="ECO:0007669"/>
    <property type="project" value="InterPro"/>
</dbReference>
<dbReference type="Proteomes" id="UP000308133">
    <property type="component" value="Unassembled WGS sequence"/>
</dbReference>
<comment type="caution">
    <text evidence="4">The sequence shown here is derived from an EMBL/GenBank/DDBJ whole genome shotgun (WGS) entry which is preliminary data.</text>
</comment>
<keyword evidence="1" id="KW-0343">GTPase activation</keyword>
<feature type="compositionally biased region" description="Basic and acidic residues" evidence="2">
    <location>
        <begin position="1371"/>
        <end position="1388"/>
    </location>
</feature>
<dbReference type="InterPro" id="IPR018515">
    <property type="entry name" value="Tuberin-type_domain"/>
</dbReference>
<dbReference type="PANTHER" id="PTHR10063:SF0">
    <property type="entry name" value="TUBERIN"/>
    <property type="match status" value="1"/>
</dbReference>
<feature type="region of interest" description="Disordered" evidence="2">
    <location>
        <begin position="1363"/>
        <end position="1388"/>
    </location>
</feature>
<evidence type="ECO:0000259" key="3">
    <source>
        <dbReference type="PROSITE" id="PS50085"/>
    </source>
</evidence>
<proteinExistence type="predicted"/>
<dbReference type="InterPro" id="IPR035974">
    <property type="entry name" value="Rap/Ran-GAP_sf"/>
</dbReference>
<feature type="region of interest" description="Disordered" evidence="2">
    <location>
        <begin position="1"/>
        <end position="43"/>
    </location>
</feature>
<evidence type="ECO:0000313" key="5">
    <source>
        <dbReference type="Proteomes" id="UP000308133"/>
    </source>
</evidence>
<protein>
    <submittedName>
        <fullName evidence="4">Rap/ran-GAP-like protein</fullName>
    </submittedName>
</protein>
<dbReference type="Pfam" id="PF11864">
    <property type="entry name" value="DUF3384"/>
    <property type="match status" value="1"/>
</dbReference>
<dbReference type="InterPro" id="IPR016024">
    <property type="entry name" value="ARM-type_fold"/>
</dbReference>
<dbReference type="Pfam" id="PF02145">
    <property type="entry name" value="Rap_GAP"/>
    <property type="match status" value="1"/>
</dbReference>
<name>A0A4U7B9A9_9PEZI</name>
<dbReference type="InterPro" id="IPR027107">
    <property type="entry name" value="Tuberin/Ral-act_asu"/>
</dbReference>
<dbReference type="InterPro" id="IPR000331">
    <property type="entry name" value="Rap/Ran_GAP_dom"/>
</dbReference>
<dbReference type="GO" id="GO:0005096">
    <property type="term" value="F:GTPase activator activity"/>
    <property type="evidence" value="ECO:0007669"/>
    <property type="project" value="UniProtKB-KW"/>
</dbReference>
<dbReference type="GO" id="GO:0032007">
    <property type="term" value="P:negative regulation of TOR signaling"/>
    <property type="evidence" value="ECO:0007669"/>
    <property type="project" value="TreeGrafter"/>
</dbReference>
<evidence type="ECO:0000256" key="1">
    <source>
        <dbReference type="ARBA" id="ARBA00022468"/>
    </source>
</evidence>
<reference evidence="4 5" key="1">
    <citation type="submission" date="2018-02" db="EMBL/GenBank/DDBJ databases">
        <title>Draft genome sequences of Elsinoe sp., causing black scab on jojoba.</title>
        <authorList>
            <person name="Stodart B."/>
            <person name="Jeffress S."/>
            <person name="Ash G."/>
            <person name="Arun Chinnappa K."/>
        </authorList>
    </citation>
    <scope>NUCLEOTIDE SEQUENCE [LARGE SCALE GENOMIC DNA]</scope>
    <source>
        <strain evidence="4 5">Hillstone_2</strain>
    </source>
</reference>
<organism evidence="4 5">
    <name type="scientific">Elsinoe australis</name>
    <dbReference type="NCBI Taxonomy" id="40998"/>
    <lineage>
        <taxon>Eukaryota</taxon>
        <taxon>Fungi</taxon>
        <taxon>Dikarya</taxon>
        <taxon>Ascomycota</taxon>
        <taxon>Pezizomycotina</taxon>
        <taxon>Dothideomycetes</taxon>
        <taxon>Dothideomycetidae</taxon>
        <taxon>Myriangiales</taxon>
        <taxon>Elsinoaceae</taxon>
        <taxon>Elsinoe</taxon>
    </lineage>
</organism>
<dbReference type="PANTHER" id="PTHR10063">
    <property type="entry name" value="TUBERIN"/>
    <property type="match status" value="1"/>
</dbReference>
<accession>A0A4U7B9A9</accession>
<dbReference type="PROSITE" id="PS50085">
    <property type="entry name" value="RAPGAP"/>
    <property type="match status" value="1"/>
</dbReference>
<dbReference type="Pfam" id="PF03542">
    <property type="entry name" value="Tuberin"/>
    <property type="match status" value="1"/>
</dbReference>
<evidence type="ECO:0000313" key="4">
    <source>
        <dbReference type="EMBL" id="TKX26140.1"/>
    </source>
</evidence>
<feature type="domain" description="Rap-GAP" evidence="3">
    <location>
        <begin position="1130"/>
        <end position="1364"/>
    </location>
</feature>
<feature type="compositionally biased region" description="Polar residues" evidence="2">
    <location>
        <begin position="31"/>
        <end position="43"/>
    </location>
</feature>
<dbReference type="GO" id="GO:0051056">
    <property type="term" value="P:regulation of small GTPase mediated signal transduction"/>
    <property type="evidence" value="ECO:0007669"/>
    <property type="project" value="InterPro"/>
</dbReference>
<dbReference type="Gene3D" id="3.40.50.11210">
    <property type="entry name" value="Rap/Ran-GAP"/>
    <property type="match status" value="1"/>
</dbReference>